<evidence type="ECO:0000259" key="3">
    <source>
        <dbReference type="Pfam" id="PF07510"/>
    </source>
</evidence>
<dbReference type="KEGG" id="hpyi:K750_00520"/>
<dbReference type="EMBL" id="AUSI01000034">
    <property type="protein sequence ID" value="EQK94574.1"/>
    <property type="molecule type" value="Genomic_DNA"/>
</dbReference>
<evidence type="ECO:0000256" key="1">
    <source>
        <dbReference type="SAM" id="MobiDB-lite"/>
    </source>
</evidence>
<accession>A0AB33Z6Z1</accession>
<feature type="compositionally biased region" description="Basic and acidic residues" evidence="1">
    <location>
        <begin position="160"/>
        <end position="171"/>
    </location>
</feature>
<dbReference type="Pfam" id="PF03235">
    <property type="entry name" value="GmrSD_N"/>
    <property type="match status" value="1"/>
</dbReference>
<dbReference type="InterPro" id="IPR011089">
    <property type="entry name" value="GmrSD_C"/>
</dbReference>
<evidence type="ECO:0000313" key="4">
    <source>
        <dbReference type="EMBL" id="EQK94574.1"/>
    </source>
</evidence>
<dbReference type="PANTHER" id="PTHR35149">
    <property type="entry name" value="SLL5132 PROTEIN"/>
    <property type="match status" value="1"/>
</dbReference>
<evidence type="ECO:0008006" key="6">
    <source>
        <dbReference type="Google" id="ProtNLM"/>
    </source>
</evidence>
<comment type="caution">
    <text evidence="4">The sequence shown here is derived from an EMBL/GenBank/DDBJ whole genome shotgun (WGS) entry which is preliminary data.</text>
</comment>
<proteinExistence type="predicted"/>
<sequence>MANESIKGEAHQLGDILATEFKAYYQIPIYQRPYQWTEQNCEKLLDDLLSSYEYYKESDYFCGSLVLIAIGTDSATNATTYDVVDGQQRLSTFILLAKVLATLYNNEVLNNKTSKDFLEKSLGDTDGEKRKRLTFNTIGLNAKDDFQDALDFFDDLDASKGKDSKSNDPSKVKNSKINDPSKGKNNYLKNAICLINYLREKEIEDINAFIKWLYFKVVFIRTTCSNISMALRIFSVLNARGLPLHAIDVFKVELLKKLAKEKDQEEFVSRWNALRQKCSENESKFPKRKENKREKNAVEILFSWYLTYLNPVTGAKSMEERLADQFERLNKPPLEYLKGIEDFYNAYMEVLEMQDRHALLLSYLASDFWRIILCTSILHHYSDQDIKTLKELLVKFYYQNWVAEQTEPKKQTNCNIIKALKEKQSVENIASIVKQYLDDNNKITQNFREKLKDDHLYENHKRASKNSWLRPILILVEYSMSDDPRPKRIENNDFHVEHILPQNPDLSSQWVKDFSEEERELYTHSLANLTLLGGTKNAQASNLDFKDKKKIYMGEEIKLNKKKPFKVMTCYKMTIDIAHHYTEWTPTSLEKRKEELIQIIESVLKL</sequence>
<evidence type="ECO:0000313" key="5">
    <source>
        <dbReference type="Proteomes" id="UP000015893"/>
    </source>
</evidence>
<organism evidence="4 5">
    <name type="scientific">Helicobacter pylori UM037</name>
    <dbReference type="NCBI Taxonomy" id="1321939"/>
    <lineage>
        <taxon>Bacteria</taxon>
        <taxon>Pseudomonadati</taxon>
        <taxon>Campylobacterota</taxon>
        <taxon>Epsilonproteobacteria</taxon>
        <taxon>Campylobacterales</taxon>
        <taxon>Helicobacteraceae</taxon>
        <taxon>Helicobacter</taxon>
    </lineage>
</organism>
<evidence type="ECO:0000259" key="2">
    <source>
        <dbReference type="Pfam" id="PF03235"/>
    </source>
</evidence>
<name>A0AB33Z6Z1_HELPX</name>
<gene>
    <name evidence="4" type="ORF">N198_01715</name>
</gene>
<dbReference type="Proteomes" id="UP000015893">
    <property type="component" value="Unassembled WGS sequence"/>
</dbReference>
<reference evidence="4 5" key="1">
    <citation type="journal article" date="2013" name="Genome Announc.">
        <title>Multiple genome sequences of Helicobacter pylori strains of diverse disease and antibiotic resistance backgrounds from Malaysia.</title>
        <authorList>
            <person name="Rehvathy V."/>
            <person name="Tan M.H."/>
            <person name="Gunaletchumy S.P."/>
            <person name="Teh X."/>
            <person name="Wang S."/>
            <person name="Baybayan P."/>
            <person name="Singh S."/>
            <person name="Ashby M."/>
            <person name="Kaakoush N.O."/>
            <person name="Mitchell H.M."/>
            <person name="Croft L.J."/>
            <person name="Goh K.L."/>
            <person name="Loke M.F."/>
            <person name="Vadivelu J."/>
        </authorList>
    </citation>
    <scope>NUCLEOTIDE SEQUENCE [LARGE SCALE GENOMIC DNA]</scope>
    <source>
        <strain evidence="4 5">UM037</strain>
    </source>
</reference>
<feature type="region of interest" description="Disordered" evidence="1">
    <location>
        <begin position="160"/>
        <end position="179"/>
    </location>
</feature>
<protein>
    <recommendedName>
        <fullName evidence="6">DUF262 domain-containing protein</fullName>
    </recommendedName>
</protein>
<feature type="domain" description="GmrSD restriction endonucleases N-terminal" evidence="2">
    <location>
        <begin position="18"/>
        <end position="254"/>
    </location>
</feature>
<dbReference type="InterPro" id="IPR004919">
    <property type="entry name" value="GmrSD_N"/>
</dbReference>
<dbReference type="RefSeq" id="WP_015643544.1">
    <property type="nucleotide sequence ID" value="NC_021217.3"/>
</dbReference>
<dbReference type="PANTHER" id="PTHR35149:SF2">
    <property type="entry name" value="DUF262 DOMAIN-CONTAINING PROTEIN"/>
    <property type="match status" value="1"/>
</dbReference>
<feature type="domain" description="GmrSD restriction endonucleases C-terminal" evidence="3">
    <location>
        <begin position="447"/>
        <end position="598"/>
    </location>
</feature>
<dbReference type="Pfam" id="PF07510">
    <property type="entry name" value="GmrSD_C"/>
    <property type="match status" value="1"/>
</dbReference>
<dbReference type="AlphaFoldDB" id="A0AB33Z6Z1"/>